<dbReference type="Proteomes" id="UP000772434">
    <property type="component" value="Unassembled WGS sequence"/>
</dbReference>
<evidence type="ECO:0000313" key="2">
    <source>
        <dbReference type="EMBL" id="KAF9066711.1"/>
    </source>
</evidence>
<dbReference type="InterPro" id="IPR027417">
    <property type="entry name" value="P-loop_NTPase"/>
</dbReference>
<reference evidence="2" key="1">
    <citation type="submission" date="2020-11" db="EMBL/GenBank/DDBJ databases">
        <authorList>
            <consortium name="DOE Joint Genome Institute"/>
            <person name="Ahrendt S."/>
            <person name="Riley R."/>
            <person name="Andreopoulos W."/>
            <person name="Labutti K."/>
            <person name="Pangilinan J."/>
            <person name="Ruiz-Duenas F.J."/>
            <person name="Barrasa J.M."/>
            <person name="Sanchez-Garcia M."/>
            <person name="Camarero S."/>
            <person name="Miyauchi S."/>
            <person name="Serrano A."/>
            <person name="Linde D."/>
            <person name="Babiker R."/>
            <person name="Drula E."/>
            <person name="Ayuso-Fernandez I."/>
            <person name="Pacheco R."/>
            <person name="Padilla G."/>
            <person name="Ferreira P."/>
            <person name="Barriuso J."/>
            <person name="Kellner H."/>
            <person name="Castanera R."/>
            <person name="Alfaro M."/>
            <person name="Ramirez L."/>
            <person name="Pisabarro A.G."/>
            <person name="Kuo A."/>
            <person name="Tritt A."/>
            <person name="Lipzen A."/>
            <person name="He G."/>
            <person name="Yan M."/>
            <person name="Ng V."/>
            <person name="Cullen D."/>
            <person name="Martin F."/>
            <person name="Rosso M.-N."/>
            <person name="Henrissat B."/>
            <person name="Hibbett D."/>
            <person name="Martinez A.T."/>
            <person name="Grigoriev I.V."/>
        </authorList>
    </citation>
    <scope>NUCLEOTIDE SEQUENCE</scope>
    <source>
        <strain evidence="2">AH 40177</strain>
    </source>
</reference>
<dbReference type="Pfam" id="PF02492">
    <property type="entry name" value="cobW"/>
    <property type="match status" value="1"/>
</dbReference>
<evidence type="ECO:0000259" key="1">
    <source>
        <dbReference type="Pfam" id="PF02492"/>
    </source>
</evidence>
<dbReference type="InterPro" id="IPR003495">
    <property type="entry name" value="CobW/HypB/UreG_nucleotide-bd"/>
</dbReference>
<dbReference type="OrthoDB" id="258627at2759"/>
<organism evidence="2 3">
    <name type="scientific">Rhodocollybia butyracea</name>
    <dbReference type="NCBI Taxonomy" id="206335"/>
    <lineage>
        <taxon>Eukaryota</taxon>
        <taxon>Fungi</taxon>
        <taxon>Dikarya</taxon>
        <taxon>Basidiomycota</taxon>
        <taxon>Agaricomycotina</taxon>
        <taxon>Agaricomycetes</taxon>
        <taxon>Agaricomycetidae</taxon>
        <taxon>Agaricales</taxon>
        <taxon>Marasmiineae</taxon>
        <taxon>Omphalotaceae</taxon>
        <taxon>Rhodocollybia</taxon>
    </lineage>
</organism>
<accession>A0A9P5PJJ7</accession>
<dbReference type="Gene3D" id="3.40.50.300">
    <property type="entry name" value="P-loop containing nucleotide triphosphate hydrolases"/>
    <property type="match status" value="1"/>
</dbReference>
<keyword evidence="3" id="KW-1185">Reference proteome</keyword>
<dbReference type="AlphaFoldDB" id="A0A9P5PJJ7"/>
<proteinExistence type="predicted"/>
<protein>
    <recommendedName>
        <fullName evidence="1">CobW/HypB/UreG nucleotide-binding domain-containing protein</fullName>
    </recommendedName>
</protein>
<feature type="domain" description="CobW/HypB/UreG nucleotide-binding" evidence="1">
    <location>
        <begin position="3"/>
        <end position="48"/>
    </location>
</feature>
<name>A0A9P5PJJ7_9AGAR</name>
<evidence type="ECO:0000313" key="3">
    <source>
        <dbReference type="Proteomes" id="UP000772434"/>
    </source>
</evidence>
<dbReference type="EMBL" id="JADNRY010000083">
    <property type="protein sequence ID" value="KAF9066711.1"/>
    <property type="molecule type" value="Genomic_DNA"/>
</dbReference>
<comment type="caution">
    <text evidence="2">The sequence shown here is derived from an EMBL/GenBank/DDBJ whole genome shotgun (WGS) entry which is preliminary data.</text>
</comment>
<sequence>MVVVCVMDVVFGMKQMQEDHAVSESEFVRQIAGSDAIILNKVDLVEPTRPRHPASIFNIQC</sequence>
<gene>
    <name evidence="2" type="ORF">BDP27DRAFT_1330193</name>
</gene>